<dbReference type="SUPFAM" id="SSF55008">
    <property type="entry name" value="HMA, heavy metal-associated domain"/>
    <property type="match status" value="1"/>
</dbReference>
<sequence>MTQKQYKQYNVTGMSCGHCAASIREEVSEVPGVSEVVVDLAANAVTVHGTDLDDERLRAAVVEAGYGVADPVAA</sequence>
<reference evidence="4" key="1">
    <citation type="journal article" date="2019" name="Int. J. Syst. Evol. Microbiol.">
        <title>The Global Catalogue of Microorganisms (GCM) 10K type strain sequencing project: providing services to taxonomists for standard genome sequencing and annotation.</title>
        <authorList>
            <consortium name="The Broad Institute Genomics Platform"/>
            <consortium name="The Broad Institute Genome Sequencing Center for Infectious Disease"/>
            <person name="Wu L."/>
            <person name="Ma J."/>
        </authorList>
    </citation>
    <scope>NUCLEOTIDE SEQUENCE [LARGE SCALE GENOMIC DNA]</scope>
    <source>
        <strain evidence="4">JCM 3399</strain>
    </source>
</reference>
<dbReference type="Pfam" id="PF00403">
    <property type="entry name" value="HMA"/>
    <property type="match status" value="1"/>
</dbReference>
<dbReference type="InterPro" id="IPR017969">
    <property type="entry name" value="Heavy-metal-associated_CS"/>
</dbReference>
<name>A0ABQ2V8W5_9ACTN</name>
<protein>
    <recommendedName>
        <fullName evidence="2">HMA domain-containing protein</fullName>
    </recommendedName>
</protein>
<organism evidence="3 4">
    <name type="scientific">Streptomyces albospinus</name>
    <dbReference type="NCBI Taxonomy" id="285515"/>
    <lineage>
        <taxon>Bacteria</taxon>
        <taxon>Bacillati</taxon>
        <taxon>Actinomycetota</taxon>
        <taxon>Actinomycetes</taxon>
        <taxon>Kitasatosporales</taxon>
        <taxon>Streptomycetaceae</taxon>
        <taxon>Streptomyces</taxon>
    </lineage>
</organism>
<keyword evidence="4" id="KW-1185">Reference proteome</keyword>
<comment type="caution">
    <text evidence="3">The sequence shown here is derived from an EMBL/GenBank/DDBJ whole genome shotgun (WGS) entry which is preliminary data.</text>
</comment>
<dbReference type="CDD" id="cd00371">
    <property type="entry name" value="HMA"/>
    <property type="match status" value="1"/>
</dbReference>
<dbReference type="Gene3D" id="3.30.70.100">
    <property type="match status" value="1"/>
</dbReference>
<dbReference type="PROSITE" id="PS01047">
    <property type="entry name" value="HMA_1"/>
    <property type="match status" value="1"/>
</dbReference>
<gene>
    <name evidence="3" type="ORF">GCM10010211_45580</name>
</gene>
<evidence type="ECO:0000313" key="4">
    <source>
        <dbReference type="Proteomes" id="UP000654471"/>
    </source>
</evidence>
<dbReference type="InterPro" id="IPR036163">
    <property type="entry name" value="HMA_dom_sf"/>
</dbReference>
<dbReference type="EMBL" id="BMRP01000016">
    <property type="protein sequence ID" value="GGU74593.1"/>
    <property type="molecule type" value="Genomic_DNA"/>
</dbReference>
<proteinExistence type="predicted"/>
<feature type="domain" description="HMA" evidence="2">
    <location>
        <begin position="5"/>
        <end position="69"/>
    </location>
</feature>
<keyword evidence="1" id="KW-0479">Metal-binding</keyword>
<dbReference type="PROSITE" id="PS50846">
    <property type="entry name" value="HMA_2"/>
    <property type="match status" value="1"/>
</dbReference>
<evidence type="ECO:0000313" key="3">
    <source>
        <dbReference type="EMBL" id="GGU74593.1"/>
    </source>
</evidence>
<evidence type="ECO:0000259" key="2">
    <source>
        <dbReference type="PROSITE" id="PS50846"/>
    </source>
</evidence>
<dbReference type="RefSeq" id="WP_189302778.1">
    <property type="nucleotide sequence ID" value="NZ_BMRP01000016.1"/>
</dbReference>
<accession>A0ABQ2V8W5</accession>
<dbReference type="InterPro" id="IPR006121">
    <property type="entry name" value="HMA_dom"/>
</dbReference>
<dbReference type="Proteomes" id="UP000654471">
    <property type="component" value="Unassembled WGS sequence"/>
</dbReference>
<evidence type="ECO:0000256" key="1">
    <source>
        <dbReference type="ARBA" id="ARBA00022723"/>
    </source>
</evidence>